<organism evidence="1 2">
    <name type="scientific">Opisthorchis viverrini</name>
    <name type="common">Southeast Asian liver fluke</name>
    <dbReference type="NCBI Taxonomy" id="6198"/>
    <lineage>
        <taxon>Eukaryota</taxon>
        <taxon>Metazoa</taxon>
        <taxon>Spiralia</taxon>
        <taxon>Lophotrochozoa</taxon>
        <taxon>Platyhelminthes</taxon>
        <taxon>Trematoda</taxon>
        <taxon>Digenea</taxon>
        <taxon>Opisthorchiida</taxon>
        <taxon>Opisthorchiata</taxon>
        <taxon>Opisthorchiidae</taxon>
        <taxon>Opisthorchis</taxon>
    </lineage>
</organism>
<keyword evidence="2" id="KW-1185">Reference proteome</keyword>
<accession>A0A075AGH6</accession>
<evidence type="ECO:0000313" key="2">
    <source>
        <dbReference type="Proteomes" id="UP000054324"/>
    </source>
</evidence>
<proteinExistence type="predicted"/>
<dbReference type="KEGG" id="ovi:T265_04512"/>
<dbReference type="CTD" id="20318694"/>
<sequence>MVTLKSNESERSAKPSPVYIVRPSSAIRRITKYRLESITDSTAIPGNASTGHLAYNSPELRSSSFKVKSLPLATIRKRPVQNGVSNPQSAAR</sequence>
<gene>
    <name evidence="1" type="ORF">T265_04512</name>
</gene>
<dbReference type="EMBL" id="KL596693">
    <property type="protein sequence ID" value="KER28724.1"/>
    <property type="molecule type" value="Genomic_DNA"/>
</dbReference>
<dbReference type="Proteomes" id="UP000054324">
    <property type="component" value="Unassembled WGS sequence"/>
</dbReference>
<evidence type="ECO:0000313" key="1">
    <source>
        <dbReference type="EMBL" id="KER28724.1"/>
    </source>
</evidence>
<reference evidence="1 2" key="1">
    <citation type="submission" date="2013-11" db="EMBL/GenBank/DDBJ databases">
        <title>Opisthorchis viverrini - life in the bile duct.</title>
        <authorList>
            <person name="Young N.D."/>
            <person name="Nagarajan N."/>
            <person name="Lin S.J."/>
            <person name="Korhonen P.K."/>
            <person name="Jex A.R."/>
            <person name="Hall R.S."/>
            <person name="Safavi-Hemami H."/>
            <person name="Kaewkong W."/>
            <person name="Bertrand D."/>
            <person name="Gao S."/>
            <person name="Seet Q."/>
            <person name="Wongkham S."/>
            <person name="Teh B.T."/>
            <person name="Wongkham C."/>
            <person name="Intapan P.M."/>
            <person name="Maleewong W."/>
            <person name="Yang X."/>
            <person name="Hu M."/>
            <person name="Wang Z."/>
            <person name="Hofmann A."/>
            <person name="Sternberg P.W."/>
            <person name="Tan P."/>
            <person name="Wang J."/>
            <person name="Gasser R.B."/>
        </authorList>
    </citation>
    <scope>NUCLEOTIDE SEQUENCE [LARGE SCALE GENOMIC DNA]</scope>
</reference>
<protein>
    <submittedName>
        <fullName evidence="1">Uncharacterized protein</fullName>
    </submittedName>
</protein>
<dbReference type="AlphaFoldDB" id="A0A075AGH6"/>
<dbReference type="GeneID" id="20318694"/>
<dbReference type="RefSeq" id="XP_009167531.1">
    <property type="nucleotide sequence ID" value="XM_009169267.1"/>
</dbReference>
<name>A0A075AGH6_OPIVI</name>